<reference evidence="2" key="1">
    <citation type="submission" date="2023-06" db="EMBL/GenBank/DDBJ databases">
        <authorList>
            <consortium name="Lawrence Berkeley National Laboratory"/>
            <person name="Ahrendt S."/>
            <person name="Sahu N."/>
            <person name="Indic B."/>
            <person name="Wong-Bajracharya J."/>
            <person name="Merenyi Z."/>
            <person name="Ke H.-M."/>
            <person name="Monk M."/>
            <person name="Kocsube S."/>
            <person name="Drula E."/>
            <person name="Lipzen A."/>
            <person name="Balint B."/>
            <person name="Henrissat B."/>
            <person name="Andreopoulos B."/>
            <person name="Martin F.M."/>
            <person name="Harder C.B."/>
            <person name="Rigling D."/>
            <person name="Ford K.L."/>
            <person name="Foster G.D."/>
            <person name="Pangilinan J."/>
            <person name="Papanicolaou A."/>
            <person name="Barry K."/>
            <person name="LaButti K."/>
            <person name="Viragh M."/>
            <person name="Koriabine M."/>
            <person name="Yan M."/>
            <person name="Riley R."/>
            <person name="Champramary S."/>
            <person name="Plett K.L."/>
            <person name="Tsai I.J."/>
            <person name="Slot J."/>
            <person name="Sipos G."/>
            <person name="Plett J."/>
            <person name="Nagy L.G."/>
            <person name="Grigoriev I.V."/>
        </authorList>
    </citation>
    <scope>NUCLEOTIDE SEQUENCE</scope>
    <source>
        <strain evidence="2">FPL87.14</strain>
    </source>
</reference>
<organism evidence="2 3">
    <name type="scientific">Armillaria borealis</name>
    <dbReference type="NCBI Taxonomy" id="47425"/>
    <lineage>
        <taxon>Eukaryota</taxon>
        <taxon>Fungi</taxon>
        <taxon>Dikarya</taxon>
        <taxon>Basidiomycota</taxon>
        <taxon>Agaricomycotina</taxon>
        <taxon>Agaricomycetes</taxon>
        <taxon>Agaricomycetidae</taxon>
        <taxon>Agaricales</taxon>
        <taxon>Marasmiineae</taxon>
        <taxon>Physalacriaceae</taxon>
        <taxon>Armillaria</taxon>
    </lineage>
</organism>
<comment type="caution">
    <text evidence="2">The sequence shown here is derived from an EMBL/GenBank/DDBJ whole genome shotgun (WGS) entry which is preliminary data.</text>
</comment>
<proteinExistence type="predicted"/>
<evidence type="ECO:0000256" key="1">
    <source>
        <dbReference type="SAM" id="Phobius"/>
    </source>
</evidence>
<name>A0AA39J3Q3_9AGAR</name>
<keyword evidence="3" id="KW-1185">Reference proteome</keyword>
<protein>
    <submittedName>
        <fullName evidence="2">Uncharacterized protein</fullName>
    </submittedName>
</protein>
<keyword evidence="1" id="KW-0812">Transmembrane</keyword>
<evidence type="ECO:0000313" key="2">
    <source>
        <dbReference type="EMBL" id="KAK0434726.1"/>
    </source>
</evidence>
<gene>
    <name evidence="2" type="ORF">EV421DRAFT_2022856</name>
</gene>
<accession>A0AA39J3Q3</accession>
<dbReference type="Proteomes" id="UP001175226">
    <property type="component" value="Unassembled WGS sequence"/>
</dbReference>
<keyword evidence="1" id="KW-0472">Membrane</keyword>
<evidence type="ECO:0000313" key="3">
    <source>
        <dbReference type="Proteomes" id="UP001175226"/>
    </source>
</evidence>
<feature type="transmembrane region" description="Helical" evidence="1">
    <location>
        <begin position="183"/>
        <end position="209"/>
    </location>
</feature>
<dbReference type="EMBL" id="JAUEPT010000069">
    <property type="protein sequence ID" value="KAK0434726.1"/>
    <property type="molecule type" value="Genomic_DNA"/>
</dbReference>
<keyword evidence="1" id="KW-1133">Transmembrane helix</keyword>
<sequence length="222" mass="25167">MEIMKEALLRHLDRARQSLWDPNKNEHRFGTGFIDPQQIQSAKVVMGAQGARPGQRPNGIDMVLTVPGDELSYNHKTVAFLESRSILSEAFYYNCPMQKIAKRDSRNDCVKLVGISNRKYAMEIGTAAVQLLRMSISRFTKRNSSGIEKLITKRHPLDCSIHLRKAAFAPTGHSRLKDIRDQLVLLGWARAVLVLVYAGMWTVVIFLHIQPVVAPIFQPLYK</sequence>
<dbReference type="AlphaFoldDB" id="A0AA39J3Q3"/>